<protein>
    <recommendedName>
        <fullName evidence="4">Secreted protein</fullName>
    </recommendedName>
</protein>
<gene>
    <name evidence="2" type="ORF">BAE44_0006991</name>
</gene>
<dbReference type="PANTHER" id="PTHR33681">
    <property type="entry name" value="BINDING PROTEIN, PUTATIVE, EXPRESSED-RELATED"/>
    <property type="match status" value="1"/>
</dbReference>
<evidence type="ECO:0000313" key="3">
    <source>
        <dbReference type="Proteomes" id="UP000095767"/>
    </source>
</evidence>
<keyword evidence="1" id="KW-0732">Signal</keyword>
<evidence type="ECO:0000256" key="1">
    <source>
        <dbReference type="SAM" id="SignalP"/>
    </source>
</evidence>
<feature type="chain" id="PRO_5009188779" description="Secreted protein" evidence="1">
    <location>
        <begin position="23"/>
        <end position="152"/>
    </location>
</feature>
<name>A0A1E5W3L5_9POAL</name>
<keyword evidence="3" id="KW-1185">Reference proteome</keyword>
<organism evidence="2 3">
    <name type="scientific">Dichanthelium oligosanthes</name>
    <dbReference type="NCBI Taxonomy" id="888268"/>
    <lineage>
        <taxon>Eukaryota</taxon>
        <taxon>Viridiplantae</taxon>
        <taxon>Streptophyta</taxon>
        <taxon>Embryophyta</taxon>
        <taxon>Tracheophyta</taxon>
        <taxon>Spermatophyta</taxon>
        <taxon>Magnoliopsida</taxon>
        <taxon>Liliopsida</taxon>
        <taxon>Poales</taxon>
        <taxon>Poaceae</taxon>
        <taxon>PACMAD clade</taxon>
        <taxon>Panicoideae</taxon>
        <taxon>Panicodae</taxon>
        <taxon>Paniceae</taxon>
        <taxon>Dichantheliinae</taxon>
        <taxon>Dichanthelium</taxon>
    </lineage>
</organism>
<evidence type="ECO:0008006" key="4">
    <source>
        <dbReference type="Google" id="ProtNLM"/>
    </source>
</evidence>
<proteinExistence type="predicted"/>
<dbReference type="PANTHER" id="PTHR33681:SF9">
    <property type="entry name" value="ALGINATE LYASE 2 DOMAIN-CONTAINING PROTEIN"/>
    <property type="match status" value="1"/>
</dbReference>
<feature type="signal peptide" evidence="1">
    <location>
        <begin position="1"/>
        <end position="22"/>
    </location>
</feature>
<sequence length="152" mass="16700">MGTVVLTLVVPYLVVPAPTVAAGSCNDDLTAGFRRRSSRSPYDVPVEQRYRHDACTGGHDYSSGAWHFKGYGYVPSGASGVSRGGLEDCVYDRWFRLNVVHDVGASTVAVHVDGGAPRLSHYFKFGVYVQHHDVSPCVESRWRNITGYTKPH</sequence>
<dbReference type="EMBL" id="LWDX02022323">
    <property type="protein sequence ID" value="OEL31989.1"/>
    <property type="molecule type" value="Genomic_DNA"/>
</dbReference>
<dbReference type="Proteomes" id="UP000095767">
    <property type="component" value="Unassembled WGS sequence"/>
</dbReference>
<evidence type="ECO:0000313" key="2">
    <source>
        <dbReference type="EMBL" id="OEL31989.1"/>
    </source>
</evidence>
<dbReference type="AlphaFoldDB" id="A0A1E5W3L5"/>
<accession>A0A1E5W3L5</accession>
<comment type="caution">
    <text evidence="2">The sequence shown here is derived from an EMBL/GenBank/DDBJ whole genome shotgun (WGS) entry which is preliminary data.</text>
</comment>
<reference evidence="2 3" key="1">
    <citation type="submission" date="2016-09" db="EMBL/GenBank/DDBJ databases">
        <title>The draft genome of Dichanthelium oligosanthes: A C3 panicoid grass species.</title>
        <authorList>
            <person name="Studer A.J."/>
            <person name="Schnable J.C."/>
            <person name="Brutnell T.P."/>
        </authorList>
    </citation>
    <scope>NUCLEOTIDE SEQUENCE [LARGE SCALE GENOMIC DNA]</scope>
    <source>
        <strain evidence="3">cv. Kellogg 1175</strain>
        <tissue evidence="2">Leaf</tissue>
    </source>
</reference>